<protein>
    <submittedName>
        <fullName evidence="1">Uncharacterized protein</fullName>
    </submittedName>
</protein>
<proteinExistence type="predicted"/>
<gene>
    <name evidence="1" type="ORF">LYNGBM3L_10050</name>
</gene>
<reference evidence="2" key="1">
    <citation type="journal article" date="2011" name="Proc. Natl. Acad. Sci. U.S.A.">
        <title>Genomic insights into the physiology and ecology of the marine filamentous cyanobacterium Lyngbya majuscula.</title>
        <authorList>
            <person name="Jones A.C."/>
            <person name="Monroe E.A."/>
            <person name="Podell S."/>
            <person name="Hess W.R."/>
            <person name="Klages S."/>
            <person name="Esquenazi E."/>
            <person name="Niessen S."/>
            <person name="Hoover H."/>
            <person name="Rothmann M."/>
            <person name="Lasken R.S."/>
            <person name="Yates J.R.III."/>
            <person name="Reinhardt R."/>
            <person name="Kube M."/>
            <person name="Burkart M.D."/>
            <person name="Allen E.E."/>
            <person name="Dorrestein P.C."/>
            <person name="Gerwick W.H."/>
            <person name="Gerwick L."/>
        </authorList>
    </citation>
    <scope>NUCLEOTIDE SEQUENCE [LARGE SCALE GENOMIC DNA]</scope>
    <source>
        <strain evidence="2">3L</strain>
    </source>
</reference>
<evidence type="ECO:0000313" key="1">
    <source>
        <dbReference type="EMBL" id="EGJ35091.1"/>
    </source>
</evidence>
<dbReference type="EMBL" id="GL890825">
    <property type="protein sequence ID" value="EGJ35091.1"/>
    <property type="molecule type" value="Genomic_DNA"/>
</dbReference>
<accession>F4XKD2</accession>
<keyword evidence="2" id="KW-1185">Reference proteome</keyword>
<dbReference type="AlphaFoldDB" id="F4XKD2"/>
<name>F4XKD2_9CYAN</name>
<evidence type="ECO:0000313" key="2">
    <source>
        <dbReference type="Proteomes" id="UP000003959"/>
    </source>
</evidence>
<organism evidence="1 2">
    <name type="scientific">Moorena producens 3L</name>
    <dbReference type="NCBI Taxonomy" id="489825"/>
    <lineage>
        <taxon>Bacteria</taxon>
        <taxon>Bacillati</taxon>
        <taxon>Cyanobacteriota</taxon>
        <taxon>Cyanophyceae</taxon>
        <taxon>Coleofasciculales</taxon>
        <taxon>Coleofasciculaceae</taxon>
        <taxon>Moorena</taxon>
    </lineage>
</organism>
<dbReference type="HOGENOM" id="CLU_2451343_0_0_3"/>
<sequence length="89" mass="10227">MVSGFLGQITGHNSRLAYHQNEMRIPRFSYIKSRSIRIFDNLDLPQLTLSPSHHLSISPSLFTIDDVNGNDIISRRRANLVQPWLNPQI</sequence>
<dbReference type="Proteomes" id="UP000003959">
    <property type="component" value="Unassembled WGS sequence"/>
</dbReference>